<accession>A0ACB6SJV5</accession>
<sequence length="137" mass="15625">MWAFLQLFAKIRRHPWACLARLLLGSGDVGRTRGYILCSPARSLLLFSLPAPKSLRKWFSPTPIECLLLLLENPLKTSYMGCVPLPFEICQAAGHGVWCWLSRNRCDGRVWSACPSWLKTREIHVMESVCLSKIHRS</sequence>
<keyword evidence="2" id="KW-1185">Reference proteome</keyword>
<comment type="caution">
    <text evidence="1">The sequence shown here is derived from an EMBL/GenBank/DDBJ whole genome shotgun (WGS) entry which is preliminary data.</text>
</comment>
<reference evidence="1" key="1">
    <citation type="journal article" date="2020" name="Stud. Mycol.">
        <title>101 Dothideomycetes genomes: a test case for predicting lifestyles and emergence of pathogens.</title>
        <authorList>
            <person name="Haridas S."/>
            <person name="Albert R."/>
            <person name="Binder M."/>
            <person name="Bloem J."/>
            <person name="Labutti K."/>
            <person name="Salamov A."/>
            <person name="Andreopoulos B."/>
            <person name="Baker S."/>
            <person name="Barry K."/>
            <person name="Bills G."/>
            <person name="Bluhm B."/>
            <person name="Cannon C."/>
            <person name="Castanera R."/>
            <person name="Culley D."/>
            <person name="Daum C."/>
            <person name="Ezra D."/>
            <person name="Gonzalez J."/>
            <person name="Henrissat B."/>
            <person name="Kuo A."/>
            <person name="Liang C."/>
            <person name="Lipzen A."/>
            <person name="Lutzoni F."/>
            <person name="Magnuson J."/>
            <person name="Mondo S."/>
            <person name="Nolan M."/>
            <person name="Ohm R."/>
            <person name="Pangilinan J."/>
            <person name="Park H.-J."/>
            <person name="Ramirez L."/>
            <person name="Alfaro M."/>
            <person name="Sun H."/>
            <person name="Tritt A."/>
            <person name="Yoshinaga Y."/>
            <person name="Zwiers L.-H."/>
            <person name="Turgeon B."/>
            <person name="Goodwin S."/>
            <person name="Spatafora J."/>
            <person name="Crous P."/>
            <person name="Grigoriev I."/>
        </authorList>
    </citation>
    <scope>NUCLEOTIDE SEQUENCE</scope>
    <source>
        <strain evidence="1">CBS 525.71</strain>
    </source>
</reference>
<name>A0ACB6SJV5_9PLEO</name>
<organism evidence="1 2">
    <name type="scientific">Macroventuria anomochaeta</name>
    <dbReference type="NCBI Taxonomy" id="301207"/>
    <lineage>
        <taxon>Eukaryota</taxon>
        <taxon>Fungi</taxon>
        <taxon>Dikarya</taxon>
        <taxon>Ascomycota</taxon>
        <taxon>Pezizomycotina</taxon>
        <taxon>Dothideomycetes</taxon>
        <taxon>Pleosporomycetidae</taxon>
        <taxon>Pleosporales</taxon>
        <taxon>Pleosporineae</taxon>
        <taxon>Didymellaceae</taxon>
        <taxon>Macroventuria</taxon>
    </lineage>
</organism>
<dbReference type="EMBL" id="MU006701">
    <property type="protein sequence ID" value="KAF2633794.1"/>
    <property type="molecule type" value="Genomic_DNA"/>
</dbReference>
<proteinExistence type="predicted"/>
<gene>
    <name evidence="1" type="ORF">BU25DRAFT_12972</name>
</gene>
<evidence type="ECO:0000313" key="2">
    <source>
        <dbReference type="Proteomes" id="UP000799754"/>
    </source>
</evidence>
<dbReference type="Proteomes" id="UP000799754">
    <property type="component" value="Unassembled WGS sequence"/>
</dbReference>
<evidence type="ECO:0000313" key="1">
    <source>
        <dbReference type="EMBL" id="KAF2633794.1"/>
    </source>
</evidence>
<protein>
    <submittedName>
        <fullName evidence="1">Uncharacterized protein</fullName>
    </submittedName>
</protein>